<dbReference type="EMBL" id="CM037152">
    <property type="protein sequence ID" value="KAH7833804.1"/>
    <property type="molecule type" value="Genomic_DNA"/>
</dbReference>
<name>A0ACB7WZN8_9ERIC</name>
<protein>
    <submittedName>
        <fullName evidence="1">Uncharacterized protein</fullName>
    </submittedName>
</protein>
<sequence length="247" mass="27849">MEKDLSSNLLSPTWDGDNEYSSKSCAEKKVRLFGFELDPNKNSHAALRGSVEGDESVNSSTTVSSGREKLSPKEKTSVCEPGEKKFECQYCFKEFANSQALGGHQNAHKKERMKKKRLQLQARRASINYYLQPHFQNGHTFSFHGSSPFFYDPSCYAPDFSPRESQISFSQVDHEHAHLNGSHLSDLYSPPAEIPFQEDTSMFTLTCAERSRENRSVVFKPSPLPSPNQQYKTLDLHLGLSLLSNSS</sequence>
<reference evidence="1 2" key="1">
    <citation type="journal article" date="2021" name="Hortic Res">
        <title>High-quality reference genome and annotation aids understanding of berry development for evergreen blueberry (Vaccinium darrowii).</title>
        <authorList>
            <person name="Yu J."/>
            <person name="Hulse-Kemp A.M."/>
            <person name="Babiker E."/>
            <person name="Staton M."/>
        </authorList>
    </citation>
    <scope>NUCLEOTIDE SEQUENCE [LARGE SCALE GENOMIC DNA]</scope>
    <source>
        <strain evidence="2">cv. NJ 8807/NJ 8810</strain>
        <tissue evidence="1">Young leaf</tissue>
    </source>
</reference>
<proteinExistence type="predicted"/>
<evidence type="ECO:0000313" key="1">
    <source>
        <dbReference type="EMBL" id="KAH7833804.1"/>
    </source>
</evidence>
<dbReference type="Proteomes" id="UP000828048">
    <property type="component" value="Chromosome 2"/>
</dbReference>
<keyword evidence="2" id="KW-1185">Reference proteome</keyword>
<organism evidence="1 2">
    <name type="scientific">Vaccinium darrowii</name>
    <dbReference type="NCBI Taxonomy" id="229202"/>
    <lineage>
        <taxon>Eukaryota</taxon>
        <taxon>Viridiplantae</taxon>
        <taxon>Streptophyta</taxon>
        <taxon>Embryophyta</taxon>
        <taxon>Tracheophyta</taxon>
        <taxon>Spermatophyta</taxon>
        <taxon>Magnoliopsida</taxon>
        <taxon>eudicotyledons</taxon>
        <taxon>Gunneridae</taxon>
        <taxon>Pentapetalae</taxon>
        <taxon>asterids</taxon>
        <taxon>Ericales</taxon>
        <taxon>Ericaceae</taxon>
        <taxon>Vaccinioideae</taxon>
        <taxon>Vaccinieae</taxon>
        <taxon>Vaccinium</taxon>
    </lineage>
</organism>
<gene>
    <name evidence="1" type="ORF">Vadar_009827</name>
</gene>
<comment type="caution">
    <text evidence="1">The sequence shown here is derived from an EMBL/GenBank/DDBJ whole genome shotgun (WGS) entry which is preliminary data.</text>
</comment>
<evidence type="ECO:0000313" key="2">
    <source>
        <dbReference type="Proteomes" id="UP000828048"/>
    </source>
</evidence>
<accession>A0ACB7WZN8</accession>